<keyword evidence="3 4" id="KW-0862">Zinc</keyword>
<feature type="region of interest" description="Disordered" evidence="5">
    <location>
        <begin position="64"/>
        <end position="134"/>
    </location>
</feature>
<feature type="zinc finger region" description="C3H1-type" evidence="4">
    <location>
        <begin position="42"/>
        <end position="69"/>
    </location>
</feature>
<feature type="domain" description="C3H1-type" evidence="6">
    <location>
        <begin position="42"/>
        <end position="69"/>
    </location>
</feature>
<dbReference type="Proteomes" id="UP000654075">
    <property type="component" value="Unassembled WGS sequence"/>
</dbReference>
<accession>A0A813E9I5</accession>
<protein>
    <recommendedName>
        <fullName evidence="6">C3H1-type domain-containing protein</fullName>
    </recommendedName>
</protein>
<feature type="non-terminal residue" evidence="7">
    <location>
        <position position="1"/>
    </location>
</feature>
<evidence type="ECO:0000313" key="8">
    <source>
        <dbReference type="Proteomes" id="UP000654075"/>
    </source>
</evidence>
<evidence type="ECO:0000256" key="1">
    <source>
        <dbReference type="ARBA" id="ARBA00022723"/>
    </source>
</evidence>
<feature type="compositionally biased region" description="Polar residues" evidence="5">
    <location>
        <begin position="147"/>
        <end position="158"/>
    </location>
</feature>
<dbReference type="SUPFAM" id="SSF54928">
    <property type="entry name" value="RNA-binding domain, RBD"/>
    <property type="match status" value="1"/>
</dbReference>
<dbReference type="EMBL" id="CAJNNV010007187">
    <property type="protein sequence ID" value="CAE8594598.1"/>
    <property type="molecule type" value="Genomic_DNA"/>
</dbReference>
<evidence type="ECO:0000259" key="6">
    <source>
        <dbReference type="PROSITE" id="PS50103"/>
    </source>
</evidence>
<feature type="compositionally biased region" description="Low complexity" evidence="5">
    <location>
        <begin position="227"/>
        <end position="241"/>
    </location>
</feature>
<keyword evidence="1 4" id="KW-0479">Metal-binding</keyword>
<proteinExistence type="predicted"/>
<organism evidence="7 8">
    <name type="scientific">Polarella glacialis</name>
    <name type="common">Dinoflagellate</name>
    <dbReference type="NCBI Taxonomy" id="89957"/>
    <lineage>
        <taxon>Eukaryota</taxon>
        <taxon>Sar</taxon>
        <taxon>Alveolata</taxon>
        <taxon>Dinophyceae</taxon>
        <taxon>Suessiales</taxon>
        <taxon>Suessiaceae</taxon>
        <taxon>Polarella</taxon>
    </lineage>
</organism>
<name>A0A813E9I5_POLGL</name>
<dbReference type="GO" id="GO:0008270">
    <property type="term" value="F:zinc ion binding"/>
    <property type="evidence" value="ECO:0007669"/>
    <property type="project" value="UniProtKB-KW"/>
</dbReference>
<dbReference type="InterPro" id="IPR000571">
    <property type="entry name" value="Znf_CCCH"/>
</dbReference>
<feature type="non-terminal residue" evidence="7">
    <location>
        <position position="534"/>
    </location>
</feature>
<dbReference type="GO" id="GO:0003676">
    <property type="term" value="F:nucleic acid binding"/>
    <property type="evidence" value="ECO:0007669"/>
    <property type="project" value="InterPro"/>
</dbReference>
<feature type="compositionally biased region" description="Gly residues" evidence="5">
    <location>
        <begin position="328"/>
        <end position="342"/>
    </location>
</feature>
<dbReference type="SMART" id="SM00356">
    <property type="entry name" value="ZnF_C3H1"/>
    <property type="match status" value="2"/>
</dbReference>
<feature type="compositionally biased region" description="Low complexity" evidence="5">
    <location>
        <begin position="179"/>
        <end position="200"/>
    </location>
</feature>
<dbReference type="SUPFAM" id="SSF90229">
    <property type="entry name" value="CCCH zinc finger"/>
    <property type="match status" value="2"/>
</dbReference>
<dbReference type="PROSITE" id="PS50103">
    <property type="entry name" value="ZF_C3H1"/>
    <property type="match status" value="1"/>
</dbReference>
<dbReference type="AlphaFoldDB" id="A0A813E9I5"/>
<dbReference type="InterPro" id="IPR035979">
    <property type="entry name" value="RBD_domain_sf"/>
</dbReference>
<dbReference type="Pfam" id="PF04059">
    <property type="entry name" value="RRM_2"/>
    <property type="match status" value="1"/>
</dbReference>
<keyword evidence="8" id="KW-1185">Reference proteome</keyword>
<evidence type="ECO:0000313" key="7">
    <source>
        <dbReference type="EMBL" id="CAE8594598.1"/>
    </source>
</evidence>
<dbReference type="InterPro" id="IPR007201">
    <property type="entry name" value="Mei2-like_Rrm_C"/>
</dbReference>
<comment type="caution">
    <text evidence="7">The sequence shown here is derived from an EMBL/GenBank/DDBJ whole genome shotgun (WGS) entry which is preliminary data.</text>
</comment>
<reference evidence="7" key="1">
    <citation type="submission" date="2021-02" db="EMBL/GenBank/DDBJ databases">
        <authorList>
            <person name="Dougan E. K."/>
            <person name="Rhodes N."/>
            <person name="Thang M."/>
            <person name="Chan C."/>
        </authorList>
    </citation>
    <scope>NUCLEOTIDE SEQUENCE</scope>
</reference>
<feature type="compositionally biased region" description="Polar residues" evidence="5">
    <location>
        <begin position="81"/>
        <end position="100"/>
    </location>
</feature>
<dbReference type="Pfam" id="PF00642">
    <property type="entry name" value="zf-CCCH"/>
    <property type="match status" value="1"/>
</dbReference>
<gene>
    <name evidence="7" type="ORF">PGLA1383_LOCUS13129</name>
</gene>
<feature type="compositionally biased region" description="Low complexity" evidence="5">
    <location>
        <begin position="292"/>
        <end position="301"/>
    </location>
</feature>
<dbReference type="InterPro" id="IPR036855">
    <property type="entry name" value="Znf_CCCH_sf"/>
</dbReference>
<sequence>VREKPDLTRTSMCRMLVKNGVCNIRTCRFAHTESELRATHGFFKMKMCVFAQSGRCKHGTSCRFAHSKDERRPPRPPPQEEYTTSPEACLMTSDQLTGSSGEEEPAEMRGSHNNNFRVNNFMSGNPSQEQEQQMQMAQFGQFQYGQSQTHLQPGCSSLPQTPPEQPEAPEFVAAWRAGRSRRGAAPSPSRPSLGGSSTPRASASLKEQQTGEDSTAAGTNGTGTAGEGSSCGNLSSSQNSGGSNGGRRVTVAEARSRTSVPWKRNLSDSSGDGCGPGSSGNGSGDGSGDGSGSSWDSGTSSLTAVPRSEHTGTGSPPATSESSSCHAGGSGDMMAGGGGFTTDGSGKGAPAFLAPGSCTGAKLSRSERFGGATPQVTTLQINNVPTYLTQGALLSMFEDLTFSMRGKFDFFYCPWDERAGQNLGYALINFSDANYVQEFQQMWANKELCKGGRGHKALRVTKAALQGLQANLNYFQKVELGCLSTDNRFRPLYRGENGTFLPLGLDADASVSGVGADSAGVECPEAKLPESATQ</sequence>
<keyword evidence="2 4" id="KW-0863">Zinc-finger</keyword>
<feature type="compositionally biased region" description="Polar residues" evidence="5">
    <location>
        <begin position="111"/>
        <end position="127"/>
    </location>
</feature>
<feature type="compositionally biased region" description="Gly residues" evidence="5">
    <location>
        <begin position="272"/>
        <end position="291"/>
    </location>
</feature>
<feature type="region of interest" description="Disordered" evidence="5">
    <location>
        <begin position="146"/>
        <end position="166"/>
    </location>
</feature>
<evidence type="ECO:0000256" key="2">
    <source>
        <dbReference type="ARBA" id="ARBA00022771"/>
    </source>
</evidence>
<dbReference type="Gene3D" id="4.10.1000.10">
    <property type="entry name" value="Zinc finger, CCCH-type"/>
    <property type="match status" value="2"/>
</dbReference>
<evidence type="ECO:0000256" key="5">
    <source>
        <dbReference type="SAM" id="MobiDB-lite"/>
    </source>
</evidence>
<feature type="compositionally biased region" description="Polar residues" evidence="5">
    <location>
        <begin position="311"/>
        <end position="325"/>
    </location>
</feature>
<evidence type="ECO:0000256" key="3">
    <source>
        <dbReference type="ARBA" id="ARBA00022833"/>
    </source>
</evidence>
<evidence type="ECO:0000256" key="4">
    <source>
        <dbReference type="PROSITE-ProRule" id="PRU00723"/>
    </source>
</evidence>
<feature type="region of interest" description="Disordered" evidence="5">
    <location>
        <begin position="179"/>
        <end position="342"/>
    </location>
</feature>
<dbReference type="OrthoDB" id="415459at2759"/>